<keyword evidence="2" id="KW-1185">Reference proteome</keyword>
<gene>
    <name evidence="1" type="ORF">A8926_6037</name>
</gene>
<accession>A0A2N3Y541</accession>
<dbReference type="RefSeq" id="WP_010307601.1">
    <property type="nucleotide sequence ID" value="NZ_CP061007.1"/>
</dbReference>
<protein>
    <submittedName>
        <fullName evidence="1">Uncharacterized protein</fullName>
    </submittedName>
</protein>
<dbReference type="AlphaFoldDB" id="A0A2N3Y541"/>
<evidence type="ECO:0000313" key="2">
    <source>
        <dbReference type="Proteomes" id="UP000233786"/>
    </source>
</evidence>
<comment type="caution">
    <text evidence="1">The sequence shown here is derived from an EMBL/GenBank/DDBJ whole genome shotgun (WGS) entry which is preliminary data.</text>
</comment>
<dbReference type="OrthoDB" id="3697462at2"/>
<sequence>MLATDEIPANAAGCVLPCSDEQGGDRELTLVFAGRRMVLTTPDGIDVVLTPLQVERLRAALRDLLLDVDPGDYV</sequence>
<evidence type="ECO:0000313" key="1">
    <source>
        <dbReference type="EMBL" id="PKW17993.1"/>
    </source>
</evidence>
<proteinExistence type="predicted"/>
<name>A0A2N3Y541_SACSN</name>
<reference evidence="1" key="1">
    <citation type="submission" date="2017-12" db="EMBL/GenBank/DDBJ databases">
        <title>Sequencing the genomes of 1000 Actinobacteria strains.</title>
        <authorList>
            <person name="Klenk H.-P."/>
        </authorList>
    </citation>
    <scope>NUCLEOTIDE SEQUENCE [LARGE SCALE GENOMIC DNA]</scope>
    <source>
        <strain evidence="1">DSM 44228</strain>
    </source>
</reference>
<dbReference type="Proteomes" id="UP000233786">
    <property type="component" value="Unassembled WGS sequence"/>
</dbReference>
<dbReference type="EMBL" id="PJNB01000001">
    <property type="protein sequence ID" value="PKW17993.1"/>
    <property type="molecule type" value="Genomic_DNA"/>
</dbReference>
<organism evidence="1 2">
    <name type="scientific">Saccharopolyspora spinosa</name>
    <dbReference type="NCBI Taxonomy" id="60894"/>
    <lineage>
        <taxon>Bacteria</taxon>
        <taxon>Bacillati</taxon>
        <taxon>Actinomycetota</taxon>
        <taxon>Actinomycetes</taxon>
        <taxon>Pseudonocardiales</taxon>
        <taxon>Pseudonocardiaceae</taxon>
        <taxon>Saccharopolyspora</taxon>
    </lineage>
</organism>